<dbReference type="SMART" id="SM00785">
    <property type="entry name" value="AARP2CN"/>
    <property type="match status" value="1"/>
</dbReference>
<dbReference type="InterPro" id="IPR012948">
    <property type="entry name" value="AARP2CN"/>
</dbReference>
<dbReference type="Pfam" id="PF04950">
    <property type="entry name" value="RIBIOP_C"/>
    <property type="match status" value="1"/>
</dbReference>
<evidence type="ECO:0000256" key="2">
    <source>
        <dbReference type="ARBA" id="ARBA00022517"/>
    </source>
</evidence>
<keyword evidence="3" id="KW-0597">Phosphoprotein</keyword>
<dbReference type="InterPro" id="IPR030387">
    <property type="entry name" value="G_Bms1/Tsr1_dom"/>
</dbReference>
<dbReference type="GO" id="GO:0005524">
    <property type="term" value="F:ATP binding"/>
    <property type="evidence" value="ECO:0007669"/>
    <property type="project" value="UniProtKB-KW"/>
</dbReference>
<dbReference type="GO" id="GO:0030686">
    <property type="term" value="C:90S preribosome"/>
    <property type="evidence" value="ECO:0007669"/>
    <property type="project" value="TreeGrafter"/>
</dbReference>
<evidence type="ECO:0000256" key="3">
    <source>
        <dbReference type="ARBA" id="ARBA00022553"/>
    </source>
</evidence>
<dbReference type="GO" id="GO:0032040">
    <property type="term" value="C:small-subunit processome"/>
    <property type="evidence" value="ECO:0007669"/>
    <property type="project" value="UniProtKB-ARBA"/>
</dbReference>
<dbReference type="Proteomes" id="UP001295684">
    <property type="component" value="Unassembled WGS sequence"/>
</dbReference>
<proteinExistence type="inferred from homology"/>
<evidence type="ECO:0000256" key="10">
    <source>
        <dbReference type="ARBA" id="ARBA00061391"/>
    </source>
</evidence>
<keyword evidence="8" id="KW-0539">Nucleus</keyword>
<dbReference type="PROSITE" id="PS51714">
    <property type="entry name" value="G_BMS1"/>
    <property type="match status" value="1"/>
</dbReference>
<dbReference type="InterPro" id="IPR027417">
    <property type="entry name" value="P-loop_NTPase"/>
</dbReference>
<gene>
    <name evidence="13" type="ORF">ECRASSUSDP1_LOCUS21171</name>
</gene>
<keyword evidence="4" id="KW-0547">Nucleotide-binding</keyword>
<keyword evidence="7" id="KW-0342">GTP-binding</keyword>
<keyword evidence="5" id="KW-0378">Hydrolase</keyword>
<feature type="region of interest" description="Disordered" evidence="11">
    <location>
        <begin position="473"/>
        <end position="521"/>
    </location>
</feature>
<feature type="compositionally biased region" description="Basic and acidic residues" evidence="11">
    <location>
        <begin position="915"/>
        <end position="943"/>
    </location>
</feature>
<dbReference type="SUPFAM" id="SSF52540">
    <property type="entry name" value="P-loop containing nucleoside triphosphate hydrolases"/>
    <property type="match status" value="1"/>
</dbReference>
<dbReference type="InterPro" id="IPR039761">
    <property type="entry name" value="Bms1/Tsr1"/>
</dbReference>
<evidence type="ECO:0000256" key="7">
    <source>
        <dbReference type="ARBA" id="ARBA00023134"/>
    </source>
</evidence>
<dbReference type="EMBL" id="CAMPGE010021617">
    <property type="protein sequence ID" value="CAI2379756.1"/>
    <property type="molecule type" value="Genomic_DNA"/>
</dbReference>
<feature type="domain" description="Bms1-type G" evidence="12">
    <location>
        <begin position="19"/>
        <end position="184"/>
    </location>
</feature>
<dbReference type="GO" id="GO:0005654">
    <property type="term" value="C:nucleoplasm"/>
    <property type="evidence" value="ECO:0007669"/>
    <property type="project" value="UniProtKB-ARBA"/>
</dbReference>
<dbReference type="InterPro" id="IPR000795">
    <property type="entry name" value="T_Tr_GTP-bd_dom"/>
</dbReference>
<keyword evidence="2" id="KW-0690">Ribosome biogenesis</keyword>
<reference evidence="13" key="1">
    <citation type="submission" date="2023-07" db="EMBL/GenBank/DDBJ databases">
        <authorList>
            <consortium name="AG Swart"/>
            <person name="Singh M."/>
            <person name="Singh A."/>
            <person name="Seah K."/>
            <person name="Emmerich C."/>
        </authorList>
    </citation>
    <scope>NUCLEOTIDE SEQUENCE</scope>
    <source>
        <strain evidence="13">DP1</strain>
    </source>
</reference>
<evidence type="ECO:0000256" key="4">
    <source>
        <dbReference type="ARBA" id="ARBA00022741"/>
    </source>
</evidence>
<dbReference type="FunFam" id="3.40.50.300:FF:000105">
    <property type="entry name" value="BMS1 ribosome biogenesis factor"/>
    <property type="match status" value="1"/>
</dbReference>
<dbReference type="GO" id="GO:0000479">
    <property type="term" value="P:endonucleolytic cleavage of tricistronic rRNA transcript (SSU-rRNA, 5.8S rRNA, LSU-rRNA)"/>
    <property type="evidence" value="ECO:0007669"/>
    <property type="project" value="TreeGrafter"/>
</dbReference>
<evidence type="ECO:0000259" key="12">
    <source>
        <dbReference type="PROSITE" id="PS51714"/>
    </source>
</evidence>
<dbReference type="Gene3D" id="3.40.50.300">
    <property type="entry name" value="P-loop containing nucleotide triphosphate hydrolases"/>
    <property type="match status" value="1"/>
</dbReference>
<evidence type="ECO:0000313" key="14">
    <source>
        <dbReference type="Proteomes" id="UP001295684"/>
    </source>
</evidence>
<protein>
    <recommendedName>
        <fullName evidence="12">Bms1-type G domain-containing protein</fullName>
    </recommendedName>
</protein>
<organism evidence="13 14">
    <name type="scientific">Euplotes crassus</name>
    <dbReference type="NCBI Taxonomy" id="5936"/>
    <lineage>
        <taxon>Eukaryota</taxon>
        <taxon>Sar</taxon>
        <taxon>Alveolata</taxon>
        <taxon>Ciliophora</taxon>
        <taxon>Intramacronucleata</taxon>
        <taxon>Spirotrichea</taxon>
        <taxon>Hypotrichia</taxon>
        <taxon>Euplotida</taxon>
        <taxon>Euplotidae</taxon>
        <taxon>Moneuplotes</taxon>
    </lineage>
</organism>
<evidence type="ECO:0000256" key="5">
    <source>
        <dbReference type="ARBA" id="ARBA00022801"/>
    </source>
</evidence>
<dbReference type="GO" id="GO:0003924">
    <property type="term" value="F:GTPase activity"/>
    <property type="evidence" value="ECO:0007669"/>
    <property type="project" value="InterPro"/>
</dbReference>
<comment type="catalytic activity">
    <reaction evidence="9">
        <text>GTP + H2O = GDP + phosphate + H(+)</text>
        <dbReference type="Rhea" id="RHEA:19669"/>
        <dbReference type="ChEBI" id="CHEBI:15377"/>
        <dbReference type="ChEBI" id="CHEBI:15378"/>
        <dbReference type="ChEBI" id="CHEBI:37565"/>
        <dbReference type="ChEBI" id="CHEBI:43474"/>
        <dbReference type="ChEBI" id="CHEBI:58189"/>
    </reaction>
    <physiologicalReaction direction="left-to-right" evidence="9">
        <dbReference type="Rhea" id="RHEA:19670"/>
    </physiologicalReaction>
</comment>
<dbReference type="GO" id="GO:0005525">
    <property type="term" value="F:GTP binding"/>
    <property type="evidence" value="ECO:0007669"/>
    <property type="project" value="UniProtKB-KW"/>
</dbReference>
<keyword evidence="14" id="KW-1185">Reference proteome</keyword>
<dbReference type="SMART" id="SM01362">
    <property type="entry name" value="DUF663"/>
    <property type="match status" value="1"/>
</dbReference>
<dbReference type="PANTHER" id="PTHR12858:SF2">
    <property type="entry name" value="RIBOSOME BIOGENESIS PROTEIN BMS1 HOMOLOG"/>
    <property type="match status" value="1"/>
</dbReference>
<evidence type="ECO:0000256" key="8">
    <source>
        <dbReference type="ARBA" id="ARBA00023242"/>
    </source>
</evidence>
<evidence type="ECO:0000256" key="1">
    <source>
        <dbReference type="ARBA" id="ARBA00004604"/>
    </source>
</evidence>
<dbReference type="AlphaFoldDB" id="A0AAD1XWC8"/>
<evidence type="ECO:0000313" key="13">
    <source>
        <dbReference type="EMBL" id="CAI2379756.1"/>
    </source>
</evidence>
<evidence type="ECO:0000256" key="9">
    <source>
        <dbReference type="ARBA" id="ARBA00049117"/>
    </source>
</evidence>
<keyword evidence="6" id="KW-0067">ATP-binding</keyword>
<evidence type="ECO:0000256" key="11">
    <source>
        <dbReference type="SAM" id="MobiDB-lite"/>
    </source>
</evidence>
<dbReference type="InterPro" id="IPR007034">
    <property type="entry name" value="BMS1_TSR1_C"/>
</dbReference>
<comment type="caution">
    <text evidence="13">The sequence shown here is derived from an EMBL/GenBank/DDBJ whole genome shotgun (WGS) entry which is preliminary data.</text>
</comment>
<dbReference type="GO" id="GO:0000462">
    <property type="term" value="P:maturation of SSU-rRNA from tricistronic rRNA transcript (SSU-rRNA, 5.8S rRNA, LSU-rRNA)"/>
    <property type="evidence" value="ECO:0007669"/>
    <property type="project" value="TreeGrafter"/>
</dbReference>
<comment type="similarity">
    <text evidence="10">Belongs to the TRAFAC class translation factor GTPase superfamily. Bms1-like GTPase family. BMS1 subfamily.</text>
</comment>
<dbReference type="Pfam" id="PF08142">
    <property type="entry name" value="AARP2CN"/>
    <property type="match status" value="1"/>
</dbReference>
<dbReference type="GO" id="GO:0034511">
    <property type="term" value="F:U3 snoRNA binding"/>
    <property type="evidence" value="ECO:0007669"/>
    <property type="project" value="TreeGrafter"/>
</dbReference>
<comment type="subcellular location">
    <subcellularLocation>
        <location evidence="1">Nucleus</location>
        <location evidence="1">Nucleolus</location>
    </subcellularLocation>
</comment>
<dbReference type="Pfam" id="PF00009">
    <property type="entry name" value="GTP_EFTU"/>
    <property type="match status" value="1"/>
</dbReference>
<evidence type="ECO:0000256" key="6">
    <source>
        <dbReference type="ARBA" id="ARBA00022840"/>
    </source>
</evidence>
<feature type="region of interest" description="Disordered" evidence="11">
    <location>
        <begin position="904"/>
        <end position="949"/>
    </location>
</feature>
<name>A0AAD1XWC8_EUPCR</name>
<dbReference type="PANTHER" id="PTHR12858">
    <property type="entry name" value="RIBOSOME BIOGENESIS PROTEIN"/>
    <property type="match status" value="1"/>
</dbReference>
<sequence length="949" mass="110574">MAAKGNPYASLLKQEDINSPPKVIVVQGSSESGKTTLIQSLVYHYTKQKVNEIKGTITIRTNKNNRITFIECPNDINGMIDCAKICDLALLVIDASIGFEMETFEFLSILKNHGMPSTMGVLTHLDYFKENKELRKTKKNMKKRFWKDVYDGAKLFYLSGVVFDRYPKIEIHNLARFISVAKHQPLSWRTKHAYLIADRFDVIQNIETKKDNAMVSFYGYVRGTYFEKNTKLHVMGIGDYHITSATRIQDPVPVEAKKPAGMSKAEFEKETGKKKRRTLKDKERILYAPFSSLGALNFDKTSGYITIPDKYVVFSKAEFDNTIPGNEGQKMVRELQDRKFQQEEQKGDDNLELLEGVNYQNEKETHQDKVKESKIRVVQSDGKVKEYSDRRDALVSKNEKEDKNMESEFVKPESFKKLKTLSDLIYEESTSEDTSDTDINQLDSSNVKIGLDTSDKDLLQILCKPKFVTGQAKVEGLDEMQPSDSDEEEMAENQKHRQEQLGANADDSGEEEDDKFLKPHLRNQPTKEEILKIKKRDEFIDEDYGYFKEGTYVRVEVEIPKKYAVRMEPQKIVTLCALEKREEQFGLMRVKIKKHRWYPHVLKNKDPLIFSIGWRRFQSIPVFTTEDQNERTRMLKYTPKFGFCHGVFYGPLYPLTTSFICIQGLDNKASNFRISANGIVVEMNQNFKVMKKLKLIGEPYKIHKNTAFIKKMFNSTLEVAKYEGAKLQTVSGIRGQIKKAVELTGQEGCFRATFEDKLKKSDIVFCKAWFQVDIPKFYNPLSSYGNTRMLKVTSEIRREKDIDLKFPKDSQYIMREEEEKLKQVRDERIKMPLYVPKNISSNLPFKAKAKAQKLHDKEGEEKRRRTNLLQKLDLPAKRPFKAQFMNESDKKIYSLVQRLGTIDKEKYKQNKKRVEKLEAKKKEEQDMRMEFAKKARQRRQAERNKRRRR</sequence>
<accession>A0AAD1XWC8</accession>